<dbReference type="EMBL" id="LSRX01001939">
    <property type="protein sequence ID" value="OLP76737.1"/>
    <property type="molecule type" value="Genomic_DNA"/>
</dbReference>
<gene>
    <name evidence="1" type="ORF">AK812_SmicGene43291</name>
</gene>
<evidence type="ECO:0000313" key="1">
    <source>
        <dbReference type="EMBL" id="OLP76737.1"/>
    </source>
</evidence>
<organism evidence="1 2">
    <name type="scientific">Symbiodinium microadriaticum</name>
    <name type="common">Dinoflagellate</name>
    <name type="synonym">Zooxanthella microadriatica</name>
    <dbReference type="NCBI Taxonomy" id="2951"/>
    <lineage>
        <taxon>Eukaryota</taxon>
        <taxon>Sar</taxon>
        <taxon>Alveolata</taxon>
        <taxon>Dinophyceae</taxon>
        <taxon>Suessiales</taxon>
        <taxon>Symbiodiniaceae</taxon>
        <taxon>Symbiodinium</taxon>
    </lineage>
</organism>
<accession>A0A1Q9C1E6</accession>
<keyword evidence="2" id="KW-1185">Reference proteome</keyword>
<dbReference type="OrthoDB" id="408018at2759"/>
<name>A0A1Q9C1E6_SYMMI</name>
<reference evidence="1 2" key="1">
    <citation type="submission" date="2016-02" db="EMBL/GenBank/DDBJ databases">
        <title>Genome analysis of coral dinoflagellate symbionts highlights evolutionary adaptations to a symbiotic lifestyle.</title>
        <authorList>
            <person name="Aranda M."/>
            <person name="Li Y."/>
            <person name="Liew Y.J."/>
            <person name="Baumgarten S."/>
            <person name="Simakov O."/>
            <person name="Wilson M."/>
            <person name="Piel J."/>
            <person name="Ashoor H."/>
            <person name="Bougouffa S."/>
            <person name="Bajic V.B."/>
            <person name="Ryu T."/>
            <person name="Ravasi T."/>
            <person name="Bayer T."/>
            <person name="Micklem G."/>
            <person name="Kim H."/>
            <person name="Bhak J."/>
            <person name="Lajeunesse T.C."/>
            <person name="Voolstra C.R."/>
        </authorList>
    </citation>
    <scope>NUCLEOTIDE SEQUENCE [LARGE SCALE GENOMIC DNA]</scope>
    <source>
        <strain evidence="1 2">CCMP2467</strain>
    </source>
</reference>
<dbReference type="AlphaFoldDB" id="A0A1Q9C1E6"/>
<proteinExistence type="predicted"/>
<evidence type="ECO:0000313" key="2">
    <source>
        <dbReference type="Proteomes" id="UP000186817"/>
    </source>
</evidence>
<protein>
    <submittedName>
        <fullName evidence="1">Uncharacterized protein</fullName>
    </submittedName>
</protein>
<dbReference type="Proteomes" id="UP000186817">
    <property type="component" value="Unassembled WGS sequence"/>
</dbReference>
<sequence>MSFVPASSVDEVLASSMETVESIVPPRSAEDSDQEEWEKINDDVAVARATLVHNMEAHDDAVANLTLSSLESVEADDTSLDERLREGFPHRGLPGELPGIGKKAADLAKQLTKQEIAALFSGPELRLKGCWRCRRCWQCPSASPGLGLAMAVWANSTQAAPLPHSCAPTASPTGCDLTTRWRANVMVEMQAGVHEVTEAREAAVLRHLDWTRTLEAQGPGHRMQEEGAAHAKVPKPVADTIDTWAPSSERPWMNPETFSGTWSLAALVPSRRGLNTKFLLNQSSPLQKLPTLASQHREVERVPAGTVEFQILGLKRLIELHMGSSACGEDDAGDEDPPAHLRSAFFEPIALTQEELDAQIAMGDRPRLENIVGPFHAKDDDEGYHWRKEVQTWDLMSLLSTFGHSYTARHLYAVWSHLPITLAAHKRGAKNATTNNQRRDDFRQIQKEAKEFVVLHDVPVPTSDFFAAKEHLRFRAVCDERITLPLKAFSDLPEIYNNLSAFRGQQAVVEVKMAWRCNTEQWWTARLRIILDPSAAEQERSLPMSGAHGMRFGAELRLPLEIVDKKKGETKGAQAQVRAAPAHPGEPPQHLYEAWVKDGLFHSIGAPSPFGRALIRAPDHLISVLLSTPLQSDGEILAGVLLEDIVDFMYRCRAFQELDRLLGDIVEKALSLTTGSKGDDDLQLLLSCVTLRRAEGDRLAWNRLKEGLLLSPCMVSRWRHWKPGKVSEHTVVNQRVLERGLSREKWGERLPIANQVPHMAAMMPPGTTVVSVELKGEFMDLLGDARFRTIRIRCLSYEELRRLGFTSIPWKESDVRTLLNTLRDREVSPHKLQQVWDTLKWFSKKFGLLAIDEIFRLTEKKKALSETLVSTVHRPMRKATVPSKAFVIQVEETWGSESRIHSMVTSTTVELAAWQTKTHSAAVVKKKPVPLICPKYSFSDKDWWTPLITTWRKLAATPMFEGMDYLIPTVGKDYDGSIARPVSSERALNWLRAALARQELQKDLWVDLTWHAFRVFMPDCAFQAQIPGTRASILGQLDG</sequence>
<comment type="caution">
    <text evidence="1">The sequence shown here is derived from an EMBL/GenBank/DDBJ whole genome shotgun (WGS) entry which is preliminary data.</text>
</comment>